<dbReference type="Proteomes" id="UP000515156">
    <property type="component" value="Chromosome 10"/>
</dbReference>
<dbReference type="InParanoid" id="A0A6P7YWL7"/>
<evidence type="ECO:0000313" key="2">
    <source>
        <dbReference type="RefSeq" id="XP_030071517.1"/>
    </source>
</evidence>
<keyword evidence="1" id="KW-1185">Reference proteome</keyword>
<organism evidence="1 2">
    <name type="scientific">Microcaecilia unicolor</name>
    <dbReference type="NCBI Taxonomy" id="1415580"/>
    <lineage>
        <taxon>Eukaryota</taxon>
        <taxon>Metazoa</taxon>
        <taxon>Chordata</taxon>
        <taxon>Craniata</taxon>
        <taxon>Vertebrata</taxon>
        <taxon>Euteleostomi</taxon>
        <taxon>Amphibia</taxon>
        <taxon>Gymnophiona</taxon>
        <taxon>Siphonopidae</taxon>
        <taxon>Microcaecilia</taxon>
    </lineage>
</organism>
<reference evidence="2" key="1">
    <citation type="submission" date="2025-08" db="UniProtKB">
        <authorList>
            <consortium name="RefSeq"/>
        </authorList>
    </citation>
    <scope>IDENTIFICATION</scope>
</reference>
<name>A0A6P7YWL7_9AMPH</name>
<evidence type="ECO:0000313" key="1">
    <source>
        <dbReference type="Proteomes" id="UP000515156"/>
    </source>
</evidence>
<protein>
    <submittedName>
        <fullName evidence="2">Dynein assembly factor with WDR repeat domains 1-like</fullName>
    </submittedName>
</protein>
<dbReference type="KEGG" id="muo:115478352"/>
<proteinExistence type="predicted"/>
<dbReference type="RefSeq" id="XP_030071517.1">
    <property type="nucleotide sequence ID" value="XM_030215657.1"/>
</dbReference>
<dbReference type="OrthoDB" id="6276600at2759"/>
<sequence>MKLKRFLLRYYPPGIILEYEKGGEMKTKSIDLLDLTPSTDIDTLVEEIRRAEPLVTVSRIQQVKYLIVRLQEKLSQQDDHKFYLFKVRIAFKITHLLKCSLLPSLAVLRAACTSAEIPVICSETLVAGCSEEVLCRVLDCVC</sequence>
<dbReference type="AlphaFoldDB" id="A0A6P7YWL7"/>
<dbReference type="GeneID" id="115478352"/>
<gene>
    <name evidence="2" type="primary">LOC115478352</name>
</gene>
<accession>A0A6P7YWL7</accession>